<dbReference type="Proteomes" id="UP000004218">
    <property type="component" value="Unassembled WGS sequence"/>
</dbReference>
<proteinExistence type="predicted"/>
<gene>
    <name evidence="1" type="ORF">HMPREF0299_6249</name>
</gene>
<protein>
    <submittedName>
        <fullName evidence="1">Uncharacterized protein</fullName>
    </submittedName>
</protein>
<dbReference type="AlphaFoldDB" id="E0DD49"/>
<name>E0DD49_9CORY</name>
<reference evidence="1" key="1">
    <citation type="submission" date="2010-08" db="EMBL/GenBank/DDBJ databases">
        <authorList>
            <person name="Harkins D.M."/>
            <person name="Madupu R."/>
            <person name="Durkin A.S."/>
            <person name="Torralba M."/>
            <person name="Methe B."/>
            <person name="Sutton G.G."/>
            <person name="Nelson K.E."/>
        </authorList>
    </citation>
    <scope>NUCLEOTIDE SEQUENCE [LARGE SCALE GENOMIC DNA]</scope>
    <source>
        <strain evidence="1">ATCC 14266</strain>
    </source>
</reference>
<keyword evidence="2" id="KW-1185">Reference proteome</keyword>
<sequence length="56" mass="6313">MMRKLAARTNAPATESHKTIPSFFHLITSQLARLVSPQCNENNIYPLIRIGAMEET</sequence>
<evidence type="ECO:0000313" key="1">
    <source>
        <dbReference type="EMBL" id="EFM50060.1"/>
    </source>
</evidence>
<comment type="caution">
    <text evidence="1">The sequence shown here is derived from an EMBL/GenBank/DDBJ whole genome shotgun (WGS) entry which is preliminary data.</text>
</comment>
<dbReference type="STRING" id="553207.HMPREF0299_6249"/>
<dbReference type="EMBL" id="ACSH02000002">
    <property type="protein sequence ID" value="EFM50060.1"/>
    <property type="molecule type" value="Genomic_DNA"/>
</dbReference>
<evidence type="ECO:0000313" key="2">
    <source>
        <dbReference type="Proteomes" id="UP000004218"/>
    </source>
</evidence>
<organism evidence="1 2">
    <name type="scientific">Corynebacterium matruchotii ATCC 14266</name>
    <dbReference type="NCBI Taxonomy" id="553207"/>
    <lineage>
        <taxon>Bacteria</taxon>
        <taxon>Bacillati</taxon>
        <taxon>Actinomycetota</taxon>
        <taxon>Actinomycetes</taxon>
        <taxon>Mycobacteriales</taxon>
        <taxon>Corynebacteriaceae</taxon>
        <taxon>Corynebacterium</taxon>
    </lineage>
</organism>
<accession>E0DD49</accession>